<evidence type="ECO:0000313" key="6">
    <source>
        <dbReference type="Proteomes" id="UP000036403"/>
    </source>
</evidence>
<accession>A0A0J7KWN8</accession>
<protein>
    <submittedName>
        <fullName evidence="5">Cuticle protein isoform a</fullName>
    </submittedName>
</protein>
<gene>
    <name evidence="5" type="ORF">RF55_5112</name>
</gene>
<dbReference type="PaxDb" id="67767-A0A0J7KWN8"/>
<dbReference type="PANTHER" id="PTHR12236:SF79">
    <property type="entry name" value="CUTICULAR PROTEIN 50CB-RELATED"/>
    <property type="match status" value="1"/>
</dbReference>
<dbReference type="Pfam" id="PF00379">
    <property type="entry name" value="Chitin_bind_4"/>
    <property type="match status" value="1"/>
</dbReference>
<name>A0A0J7KWN8_LASNI</name>
<dbReference type="PANTHER" id="PTHR12236">
    <property type="entry name" value="STRUCTURAL CONTITUENT OF CUTICLE"/>
    <property type="match status" value="1"/>
</dbReference>
<sequence>MNSQLAKLVVVLVLSCIGTDVLAGLLPGGGAGAGGYQYNRPGGGGFGGGGGGGFGGGGGGGGGYAGDTGFGGGRGGDLGISSYRAPTRLSQAYGPPGSGGGDAFGRQPSAFGGQPSAFGGQPSAFGGQPSSYASRPQFGESGSGGYQDRGAGGQQGGYGYGGRDSERPKPYSFQYEVVDPPSGNDYSQRESSDGNVVQGEYRVLLPDSRTQIVRYTADDVNGYNAEVQYEGQARASAGYQGGGYQGGGYQGGGYQAAAGGYQGRNIFNTAARMQYTRAKLYRMKLH</sequence>
<evidence type="ECO:0000256" key="3">
    <source>
        <dbReference type="SAM" id="MobiDB-lite"/>
    </source>
</evidence>
<feature type="compositionally biased region" description="Gly residues" evidence="3">
    <location>
        <begin position="141"/>
        <end position="162"/>
    </location>
</feature>
<feature type="chain" id="PRO_5005290280" evidence="4">
    <location>
        <begin position="24"/>
        <end position="286"/>
    </location>
</feature>
<keyword evidence="1 2" id="KW-0193">Cuticle</keyword>
<dbReference type="AlphaFoldDB" id="A0A0J7KWN8"/>
<feature type="signal peptide" evidence="4">
    <location>
        <begin position="1"/>
        <end position="23"/>
    </location>
</feature>
<dbReference type="Proteomes" id="UP000036403">
    <property type="component" value="Unassembled WGS sequence"/>
</dbReference>
<feature type="region of interest" description="Disordered" evidence="3">
    <location>
        <begin position="88"/>
        <end position="195"/>
    </location>
</feature>
<dbReference type="GO" id="GO:0005615">
    <property type="term" value="C:extracellular space"/>
    <property type="evidence" value="ECO:0007669"/>
    <property type="project" value="TreeGrafter"/>
</dbReference>
<reference evidence="5 6" key="1">
    <citation type="submission" date="2015-04" db="EMBL/GenBank/DDBJ databases">
        <title>Lasius niger genome sequencing.</title>
        <authorList>
            <person name="Konorov E.A."/>
            <person name="Nikitin M.A."/>
            <person name="Kirill M.V."/>
            <person name="Chang P."/>
        </authorList>
    </citation>
    <scope>NUCLEOTIDE SEQUENCE [LARGE SCALE GENOMIC DNA]</scope>
    <source>
        <tissue evidence="5">Whole</tissue>
    </source>
</reference>
<comment type="caution">
    <text evidence="5">The sequence shown here is derived from an EMBL/GenBank/DDBJ whole genome shotgun (WGS) entry which is preliminary data.</text>
</comment>
<dbReference type="GO" id="GO:0042302">
    <property type="term" value="F:structural constituent of cuticle"/>
    <property type="evidence" value="ECO:0007669"/>
    <property type="project" value="UniProtKB-UniRule"/>
</dbReference>
<dbReference type="GO" id="GO:0031012">
    <property type="term" value="C:extracellular matrix"/>
    <property type="evidence" value="ECO:0007669"/>
    <property type="project" value="TreeGrafter"/>
</dbReference>
<keyword evidence="4" id="KW-0732">Signal</keyword>
<evidence type="ECO:0000256" key="4">
    <source>
        <dbReference type="SAM" id="SignalP"/>
    </source>
</evidence>
<evidence type="ECO:0000313" key="5">
    <source>
        <dbReference type="EMBL" id="KMQ94721.1"/>
    </source>
</evidence>
<dbReference type="PROSITE" id="PS51155">
    <property type="entry name" value="CHIT_BIND_RR_2"/>
    <property type="match status" value="1"/>
</dbReference>
<keyword evidence="6" id="KW-1185">Reference proteome</keyword>
<proteinExistence type="predicted"/>
<dbReference type="OrthoDB" id="6365837at2759"/>
<dbReference type="InterPro" id="IPR000618">
    <property type="entry name" value="Insect_cuticle"/>
</dbReference>
<dbReference type="EMBL" id="LBMM01002509">
    <property type="protein sequence ID" value="KMQ94721.1"/>
    <property type="molecule type" value="Genomic_DNA"/>
</dbReference>
<evidence type="ECO:0000256" key="2">
    <source>
        <dbReference type="PROSITE-ProRule" id="PRU00497"/>
    </source>
</evidence>
<evidence type="ECO:0000256" key="1">
    <source>
        <dbReference type="ARBA" id="ARBA00022460"/>
    </source>
</evidence>
<dbReference type="STRING" id="67767.A0A0J7KWN8"/>
<organism evidence="5 6">
    <name type="scientific">Lasius niger</name>
    <name type="common">Black garden ant</name>
    <dbReference type="NCBI Taxonomy" id="67767"/>
    <lineage>
        <taxon>Eukaryota</taxon>
        <taxon>Metazoa</taxon>
        <taxon>Ecdysozoa</taxon>
        <taxon>Arthropoda</taxon>
        <taxon>Hexapoda</taxon>
        <taxon>Insecta</taxon>
        <taxon>Pterygota</taxon>
        <taxon>Neoptera</taxon>
        <taxon>Endopterygota</taxon>
        <taxon>Hymenoptera</taxon>
        <taxon>Apocrita</taxon>
        <taxon>Aculeata</taxon>
        <taxon>Formicoidea</taxon>
        <taxon>Formicidae</taxon>
        <taxon>Formicinae</taxon>
        <taxon>Lasius</taxon>
        <taxon>Lasius</taxon>
    </lineage>
</organism>
<dbReference type="InterPro" id="IPR051217">
    <property type="entry name" value="Insect_Cuticle_Struc_Prot"/>
</dbReference>